<comment type="caution">
    <text evidence="1">The sequence shown here is derived from an EMBL/GenBank/DDBJ whole genome shotgun (WGS) entry which is preliminary data.</text>
</comment>
<gene>
    <name evidence="1" type="ORF">HW542_15215</name>
</gene>
<accession>A0ABX2P860</accession>
<keyword evidence="2" id="KW-1185">Reference proteome</keyword>
<evidence type="ECO:0000313" key="2">
    <source>
        <dbReference type="Proteomes" id="UP001516351"/>
    </source>
</evidence>
<dbReference type="Proteomes" id="UP001516351">
    <property type="component" value="Unassembled WGS sequence"/>
</dbReference>
<protein>
    <submittedName>
        <fullName evidence="1">Uncharacterized protein</fullName>
    </submittedName>
</protein>
<name>A0ABX2P860_9PROT</name>
<evidence type="ECO:0000313" key="1">
    <source>
        <dbReference type="EMBL" id="NVN48148.1"/>
    </source>
</evidence>
<reference evidence="1 2" key="1">
    <citation type="submission" date="2020-06" db="EMBL/GenBank/DDBJ databases">
        <title>Synonyms of Asaia species.</title>
        <authorList>
            <person name="Sombolestani A."/>
        </authorList>
    </citation>
    <scope>NUCLEOTIDE SEQUENCE [LARGE SCALE GENOMIC DNA]</scope>
    <source>
        <strain evidence="1 2">LMG 27047</strain>
    </source>
</reference>
<dbReference type="EMBL" id="JABXXV010000010">
    <property type="protein sequence ID" value="NVN48148.1"/>
    <property type="molecule type" value="Genomic_DNA"/>
</dbReference>
<sequence>MSFRLNPGVLDKFRSTCVGWETRIDDSLYKAQAVAYLGQRFGPLVRKTPNPPSYPRALQLV</sequence>
<proteinExistence type="predicted"/>
<organism evidence="1 2">
    <name type="scientific">Asaia spathodeae</name>
    <dbReference type="NCBI Taxonomy" id="657016"/>
    <lineage>
        <taxon>Bacteria</taxon>
        <taxon>Pseudomonadati</taxon>
        <taxon>Pseudomonadota</taxon>
        <taxon>Alphaproteobacteria</taxon>
        <taxon>Acetobacterales</taxon>
        <taxon>Acetobacteraceae</taxon>
        <taxon>Asaia</taxon>
    </lineage>
</organism>